<organism evidence="3 4">
    <name type="scientific">Planococcus donghaensis MPA1U2</name>
    <dbReference type="NCBI Taxonomy" id="933115"/>
    <lineage>
        <taxon>Bacteria</taxon>
        <taxon>Bacillati</taxon>
        <taxon>Bacillota</taxon>
        <taxon>Bacilli</taxon>
        <taxon>Bacillales</taxon>
        <taxon>Caryophanaceae</taxon>
        <taxon>Planococcus</taxon>
    </lineage>
</organism>
<dbReference type="AlphaFoldDB" id="E7RJ72"/>
<accession>E7RJ72</accession>
<name>E7RJ72_9BACL</name>
<dbReference type="InterPro" id="IPR003797">
    <property type="entry name" value="DegV"/>
</dbReference>
<dbReference type="Gene3D" id="3.40.50.10170">
    <property type="match status" value="1"/>
</dbReference>
<evidence type="ECO:0000313" key="3">
    <source>
        <dbReference type="EMBL" id="EGA88967.1"/>
    </source>
</evidence>
<dbReference type="PANTHER" id="PTHR33434:SF8">
    <property type="entry name" value="DEGV DOMAIN-CONTAINING PROTEIN SPR1019"/>
    <property type="match status" value="1"/>
</dbReference>
<protein>
    <submittedName>
        <fullName evidence="3">DegV family protein</fullName>
    </submittedName>
</protein>
<gene>
    <name evidence="3" type="ORF">GPDM_12701</name>
</gene>
<dbReference type="GO" id="GO:0008289">
    <property type="term" value="F:lipid binding"/>
    <property type="evidence" value="ECO:0007669"/>
    <property type="project" value="UniProtKB-KW"/>
</dbReference>
<dbReference type="PANTHER" id="PTHR33434">
    <property type="entry name" value="DEGV DOMAIN-CONTAINING PROTEIN DR_1986-RELATED"/>
    <property type="match status" value="1"/>
</dbReference>
<dbReference type="Proteomes" id="UP000003052">
    <property type="component" value="Unassembled WGS sequence"/>
</dbReference>
<dbReference type="EMBL" id="AEPB01000041">
    <property type="protein sequence ID" value="EGA88967.1"/>
    <property type="molecule type" value="Genomic_DNA"/>
</dbReference>
<dbReference type="eggNOG" id="COG1307">
    <property type="taxonomic scope" value="Bacteria"/>
</dbReference>
<comment type="caution">
    <text evidence="3">The sequence shown here is derived from an EMBL/GenBank/DDBJ whole genome shotgun (WGS) entry which is preliminary data.</text>
</comment>
<comment type="function">
    <text evidence="1">May bind long-chain fatty acids, such as palmitate, and may play a role in lipid transport or fatty acid metabolism.</text>
</comment>
<dbReference type="InterPro" id="IPR050270">
    <property type="entry name" value="DegV_domain_contain"/>
</dbReference>
<dbReference type="PROSITE" id="PS51482">
    <property type="entry name" value="DEGV"/>
    <property type="match status" value="1"/>
</dbReference>
<keyword evidence="2" id="KW-0446">Lipid-binding</keyword>
<evidence type="ECO:0000256" key="2">
    <source>
        <dbReference type="ARBA" id="ARBA00023121"/>
    </source>
</evidence>
<proteinExistence type="predicted"/>
<dbReference type="Pfam" id="PF02645">
    <property type="entry name" value="DegV"/>
    <property type="match status" value="1"/>
</dbReference>
<sequence length="70" mass="8040">MSKIHIVTDSTADLKPEVIEKYDLHVVPLSIQVGGKTYLDRVDLEPESFLELMKKFERNAKKLSTSTRCF</sequence>
<evidence type="ECO:0000313" key="4">
    <source>
        <dbReference type="Proteomes" id="UP000003052"/>
    </source>
</evidence>
<evidence type="ECO:0000256" key="1">
    <source>
        <dbReference type="ARBA" id="ARBA00003238"/>
    </source>
</evidence>
<dbReference type="SUPFAM" id="SSF82549">
    <property type="entry name" value="DAK1/DegV-like"/>
    <property type="match status" value="1"/>
</dbReference>
<reference evidence="3 4" key="1">
    <citation type="journal article" date="2011" name="J. Bacteriol.">
        <title>The Draft Genome of Planococcus donghaensis MPA1U2 Reveals Nonsporulation Pathways Controlled by a Conserved Spo0A Regulon.</title>
        <authorList>
            <person name="Pearson M.D."/>
            <person name="Noller H.F."/>
        </authorList>
    </citation>
    <scope>NUCLEOTIDE SEQUENCE [LARGE SCALE GENOMIC DNA]</scope>
    <source>
        <strain evidence="3 4">MPA1U2</strain>
    </source>
</reference>